<evidence type="ECO:0000256" key="1">
    <source>
        <dbReference type="ARBA" id="ARBA00004123"/>
    </source>
</evidence>
<dbReference type="Proteomes" id="UP001604336">
    <property type="component" value="Unassembled WGS sequence"/>
</dbReference>
<keyword evidence="5" id="KW-0539">Nucleus</keyword>
<keyword evidence="4" id="KW-0804">Transcription</keyword>
<comment type="subcellular location">
    <subcellularLocation>
        <location evidence="1">Nucleus</location>
    </subcellularLocation>
</comment>
<evidence type="ECO:0000313" key="9">
    <source>
        <dbReference type="Proteomes" id="UP001604336"/>
    </source>
</evidence>
<dbReference type="GO" id="GO:0005634">
    <property type="term" value="C:nucleus"/>
    <property type="evidence" value="ECO:0007669"/>
    <property type="project" value="UniProtKB-SubCell"/>
</dbReference>
<dbReference type="AlphaFoldDB" id="A0ABD1Q495"/>
<feature type="domain" description="MADS-box" evidence="7">
    <location>
        <begin position="7"/>
        <end position="67"/>
    </location>
</feature>
<evidence type="ECO:0000313" key="8">
    <source>
        <dbReference type="EMBL" id="KAL2470423.1"/>
    </source>
</evidence>
<evidence type="ECO:0000256" key="2">
    <source>
        <dbReference type="ARBA" id="ARBA00023015"/>
    </source>
</evidence>
<dbReference type="Pfam" id="PF00319">
    <property type="entry name" value="SRF-TF"/>
    <property type="match status" value="1"/>
</dbReference>
<evidence type="ECO:0000256" key="4">
    <source>
        <dbReference type="ARBA" id="ARBA00023163"/>
    </source>
</evidence>
<comment type="caution">
    <text evidence="8">The sequence shown here is derived from an EMBL/GenBank/DDBJ whole genome shotgun (WGS) entry which is preliminary data.</text>
</comment>
<sequence length="233" mass="26224">MERRTSRGRQKIAIEKIENEDDCYATFSKRRLGLLKKASELCTLCDVDIGIIIFSPTGKPFSFFHPTMDSVVNRYYHIRPSNSSSDIFENYVRNKVNELNGTLDAISERVEFEKKRAERLNEIEEKRVVKGWWEAPIQELNKEQVQQKKSMLENFINQARNRMEELKMNEASSSSSSSSMHTQGDFSNAVYHGFVPNSNANSNAGLNSSAGASGSGAGYIGTSYCNPFSRGGH</sequence>
<dbReference type="GO" id="GO:0003677">
    <property type="term" value="F:DNA binding"/>
    <property type="evidence" value="ECO:0007669"/>
    <property type="project" value="UniProtKB-KW"/>
</dbReference>
<dbReference type="SUPFAM" id="SSF55455">
    <property type="entry name" value="SRF-like"/>
    <property type="match status" value="1"/>
</dbReference>
<protein>
    <submittedName>
        <fullName evidence="8">Agamous-like MADS-box protein AGL62</fullName>
    </submittedName>
</protein>
<dbReference type="Gene3D" id="6.10.140.920">
    <property type="match status" value="1"/>
</dbReference>
<organism evidence="8 9">
    <name type="scientific">Abeliophyllum distichum</name>
    <dbReference type="NCBI Taxonomy" id="126358"/>
    <lineage>
        <taxon>Eukaryota</taxon>
        <taxon>Viridiplantae</taxon>
        <taxon>Streptophyta</taxon>
        <taxon>Embryophyta</taxon>
        <taxon>Tracheophyta</taxon>
        <taxon>Spermatophyta</taxon>
        <taxon>Magnoliopsida</taxon>
        <taxon>eudicotyledons</taxon>
        <taxon>Gunneridae</taxon>
        <taxon>Pentapetalae</taxon>
        <taxon>asterids</taxon>
        <taxon>lamiids</taxon>
        <taxon>Lamiales</taxon>
        <taxon>Oleaceae</taxon>
        <taxon>Forsythieae</taxon>
        <taxon>Abeliophyllum</taxon>
    </lineage>
</organism>
<evidence type="ECO:0000256" key="3">
    <source>
        <dbReference type="ARBA" id="ARBA00023125"/>
    </source>
</evidence>
<name>A0ABD1Q495_9LAMI</name>
<keyword evidence="3" id="KW-0238">DNA-binding</keyword>
<dbReference type="PANTHER" id="PTHR11945">
    <property type="entry name" value="MADS BOX PROTEIN"/>
    <property type="match status" value="1"/>
</dbReference>
<evidence type="ECO:0000256" key="6">
    <source>
        <dbReference type="SAM" id="Coils"/>
    </source>
</evidence>
<proteinExistence type="predicted"/>
<dbReference type="InterPro" id="IPR036879">
    <property type="entry name" value="TF_MADSbox_sf"/>
</dbReference>
<dbReference type="InterPro" id="IPR002100">
    <property type="entry name" value="TF_MADSbox"/>
</dbReference>
<dbReference type="PROSITE" id="PS50066">
    <property type="entry name" value="MADS_BOX_2"/>
    <property type="match status" value="1"/>
</dbReference>
<dbReference type="SMART" id="SM00432">
    <property type="entry name" value="MADS"/>
    <property type="match status" value="1"/>
</dbReference>
<reference evidence="9" key="1">
    <citation type="submission" date="2024-07" db="EMBL/GenBank/DDBJ databases">
        <title>Two chromosome-level genome assemblies of Korean endemic species Abeliophyllum distichum and Forsythia ovata (Oleaceae).</title>
        <authorList>
            <person name="Jang H."/>
        </authorList>
    </citation>
    <scope>NUCLEOTIDE SEQUENCE [LARGE SCALE GENOMIC DNA]</scope>
</reference>
<evidence type="ECO:0000256" key="5">
    <source>
        <dbReference type="ARBA" id="ARBA00023242"/>
    </source>
</evidence>
<dbReference type="PRINTS" id="PR00404">
    <property type="entry name" value="MADSDOMAIN"/>
</dbReference>
<accession>A0ABD1Q495</accession>
<dbReference type="Gene3D" id="3.40.1810.10">
    <property type="entry name" value="Transcription factor, MADS-box"/>
    <property type="match status" value="1"/>
</dbReference>
<dbReference type="EMBL" id="JBFOLK010000012">
    <property type="protein sequence ID" value="KAL2470423.1"/>
    <property type="molecule type" value="Genomic_DNA"/>
</dbReference>
<gene>
    <name evidence="8" type="ORF">Adt_38559</name>
</gene>
<feature type="coiled-coil region" evidence="6">
    <location>
        <begin position="96"/>
        <end position="169"/>
    </location>
</feature>
<keyword evidence="9" id="KW-1185">Reference proteome</keyword>
<keyword evidence="6" id="KW-0175">Coiled coil</keyword>
<keyword evidence="2" id="KW-0805">Transcription regulation</keyword>
<dbReference type="PANTHER" id="PTHR11945:SF776">
    <property type="entry name" value="AGAMOUS-LIKE 50-RELATED"/>
    <property type="match status" value="1"/>
</dbReference>
<evidence type="ECO:0000259" key="7">
    <source>
        <dbReference type="PROSITE" id="PS50066"/>
    </source>
</evidence>